<feature type="repeat" description="TPR" evidence="3">
    <location>
        <begin position="643"/>
        <end position="676"/>
    </location>
</feature>
<dbReference type="KEGG" id="fuv:JR347_07400"/>
<evidence type="ECO:0000313" key="7">
    <source>
        <dbReference type="Proteomes" id="UP000662783"/>
    </source>
</evidence>
<dbReference type="RefSeq" id="WP_205723412.1">
    <property type="nucleotide sequence ID" value="NZ_CP070608.1"/>
</dbReference>
<evidence type="ECO:0000256" key="4">
    <source>
        <dbReference type="SAM" id="Coils"/>
    </source>
</evidence>
<dbReference type="PANTHER" id="PTHR45641">
    <property type="entry name" value="TETRATRICOPEPTIDE REPEAT PROTEIN (AFU_ORTHOLOGUE AFUA_6G03870)"/>
    <property type="match status" value="1"/>
</dbReference>
<evidence type="ECO:0000313" key="6">
    <source>
        <dbReference type="EMBL" id="QSE98898.1"/>
    </source>
</evidence>
<evidence type="ECO:0000259" key="5">
    <source>
        <dbReference type="Pfam" id="PF12770"/>
    </source>
</evidence>
<dbReference type="Gene3D" id="1.25.40.10">
    <property type="entry name" value="Tetratricopeptide repeat domain"/>
    <property type="match status" value="5"/>
</dbReference>
<sequence length="1339" mass="150984">MIQRGLAILVFICGAGFSVQGQDWVSMYNTSLQEYNGGNLESALVSAKNCLKTYQSQDGSLSGNYESILRLLTDISFSIGNYEEGLEYCKKELDVKSKTGNLNNLEHANALYNKGSLELILGKVEEALATFNSVNDIYQQFYTAADQALIDCQWKIANCQYILGETENAYEIYNATVPNYNIDEGLSMDYVQATYDFSNILIDRNNYTEAYRYILILESVYEQLGDGTEYEQALIHTNKGLCLHKANDYKGAEEAYLEADNLFRSINEENSQAYFNMINLRAVNFEKLGDPNRAAKLLELIGDSGDDASKSLASTNEGMMRMQEGKYEEAENSFSNALSSIDKTTNPKGYVETSIDLVSAKLALNKLEESKTILDEIKPAVDGLNTNDELRAKYLYHSGIYKNAIGSWNDALTDFESALAILNTTSNTGTLKMNTLSAIAVVHQENGAYKNAENYFMQQLQLMDQNNLKGTLSYAITLNNLGIVKQNQAEFLDAQSYLERSKSIVTQQAGTNSDEYAGVIENLGLTLTQLGEYSRAEELINQSIQIRKSNVGDAHPAYANALQNLGRLKQLKGRYQEAEPLFAQALEMKKKAFGESHPEYANALNSSALLYQTMGNFEKAEPLFIKSADIFKARYGSNHPEYATALENLATLYKLEGKNEQSLQLLETALEIDKNIYGTNHPRYATTLHNLASLYEGLGNVEQASSLYQQALDIDKAVYGEKHPAYASTLYNLATLNQQLQQFDQAETNFKKSLDIRKEILGDNHPDYAYSLYGLAGLYHGTKRLKLAKPYYDEVIVNYLSQITEFFPSLSENEKGAFYAKIRPVIESYQDFCIDYARGSEPDAKSAIGDLYNLQLRTKALLLHSSNKVRNRIFSSNNQQLIDEYLSWTELKERLSKYLAYSEEELREQQINISDLSNEINSLEKSLSQRSELFAEDVDQKAFKWQDIRDVLNEGQAALEIIRVKKRFAKDSVLYVGLIVKKNSIESPEMVLLKDGEKLENRFFNYYRNAIKFTVGDDISYKEFWHPFDKYLDDVSQVYASTDGIFNKININTLWDTDNSEYVIDEYIVRNISNTKEILIADNDGFIADNTAQVFGFPDYDLANETEIDNTLARTRASEFGFSDIIPELPGTRDEVNKLNELLGEKAWDANLYLREDASENKLKSIEPPKLLHIATHGFFKSDVVFEESLDEQASFNNAEKNPLFRSGLLFAGSAQTTQASNNFDQEDGVLTAYEAMNLNLDNTELVVLSACETGIGEVKNGEGVYGLQRSFMVAGAKAVIMSLWQVDDNTTQQLMVNFYKNWLSGTNKFESFKNAQLELKQKYADPFHWGAFIIIGTD</sequence>
<feature type="coiled-coil region" evidence="4">
    <location>
        <begin position="899"/>
        <end position="933"/>
    </location>
</feature>
<feature type="repeat" description="TPR" evidence="3">
    <location>
        <begin position="685"/>
        <end position="718"/>
    </location>
</feature>
<protein>
    <submittedName>
        <fullName evidence="6">CHAT domain-containing protein</fullName>
    </submittedName>
</protein>
<dbReference type="PROSITE" id="PS50005">
    <property type="entry name" value="TPR"/>
    <property type="match status" value="5"/>
</dbReference>
<dbReference type="InterPro" id="IPR019734">
    <property type="entry name" value="TPR_rpt"/>
</dbReference>
<keyword evidence="2 3" id="KW-0802">TPR repeat</keyword>
<feature type="repeat" description="TPR" evidence="3">
    <location>
        <begin position="517"/>
        <end position="550"/>
    </location>
</feature>
<evidence type="ECO:0000256" key="1">
    <source>
        <dbReference type="ARBA" id="ARBA00022737"/>
    </source>
</evidence>
<dbReference type="Proteomes" id="UP000662783">
    <property type="component" value="Chromosome"/>
</dbReference>
<dbReference type="InterPro" id="IPR024983">
    <property type="entry name" value="CHAT_dom"/>
</dbReference>
<dbReference type="InterPro" id="IPR011990">
    <property type="entry name" value="TPR-like_helical_dom_sf"/>
</dbReference>
<feature type="repeat" description="TPR" evidence="3">
    <location>
        <begin position="727"/>
        <end position="760"/>
    </location>
</feature>
<keyword evidence="4" id="KW-0175">Coiled coil</keyword>
<dbReference type="Pfam" id="PF13424">
    <property type="entry name" value="TPR_12"/>
    <property type="match status" value="3"/>
</dbReference>
<feature type="repeat" description="TPR" evidence="3">
    <location>
        <begin position="559"/>
        <end position="592"/>
    </location>
</feature>
<keyword evidence="7" id="KW-1185">Reference proteome</keyword>
<evidence type="ECO:0000256" key="2">
    <source>
        <dbReference type="ARBA" id="ARBA00022803"/>
    </source>
</evidence>
<keyword evidence="1" id="KW-0677">Repeat</keyword>
<reference evidence="6" key="1">
    <citation type="submission" date="2021-02" db="EMBL/GenBank/DDBJ databases">
        <title>Fulvivirga sp. S481 isolated from sea water.</title>
        <authorList>
            <person name="Bae S.S."/>
            <person name="Baek K."/>
        </authorList>
    </citation>
    <scope>NUCLEOTIDE SEQUENCE</scope>
    <source>
        <strain evidence="6">S481</strain>
    </source>
</reference>
<name>A0A974WNU1_9BACT</name>
<dbReference type="PANTHER" id="PTHR45641:SF19">
    <property type="entry name" value="NEPHROCYSTIN-3"/>
    <property type="match status" value="1"/>
</dbReference>
<evidence type="ECO:0000256" key="3">
    <source>
        <dbReference type="PROSITE-ProRule" id="PRU00339"/>
    </source>
</evidence>
<gene>
    <name evidence="6" type="ORF">JR347_07400</name>
</gene>
<dbReference type="Pfam" id="PF12770">
    <property type="entry name" value="CHAT"/>
    <property type="match status" value="1"/>
</dbReference>
<organism evidence="6 7">
    <name type="scientific">Fulvivirga lutea</name>
    <dbReference type="NCBI Taxonomy" id="2810512"/>
    <lineage>
        <taxon>Bacteria</taxon>
        <taxon>Pseudomonadati</taxon>
        <taxon>Bacteroidota</taxon>
        <taxon>Cytophagia</taxon>
        <taxon>Cytophagales</taxon>
        <taxon>Fulvivirgaceae</taxon>
        <taxon>Fulvivirga</taxon>
    </lineage>
</organism>
<accession>A0A974WNU1</accession>
<dbReference type="SUPFAM" id="SSF48452">
    <property type="entry name" value="TPR-like"/>
    <property type="match status" value="4"/>
</dbReference>
<proteinExistence type="predicted"/>
<dbReference type="SMART" id="SM00028">
    <property type="entry name" value="TPR"/>
    <property type="match status" value="15"/>
</dbReference>
<feature type="domain" description="CHAT" evidence="5">
    <location>
        <begin position="1021"/>
        <end position="1337"/>
    </location>
</feature>
<dbReference type="EMBL" id="CP070608">
    <property type="protein sequence ID" value="QSE98898.1"/>
    <property type="molecule type" value="Genomic_DNA"/>
</dbReference>